<organism evidence="2 3">
    <name type="scientific">Algimonas porphyrae</name>
    <dbReference type="NCBI Taxonomy" id="1128113"/>
    <lineage>
        <taxon>Bacteria</taxon>
        <taxon>Pseudomonadati</taxon>
        <taxon>Pseudomonadota</taxon>
        <taxon>Alphaproteobacteria</taxon>
        <taxon>Maricaulales</taxon>
        <taxon>Robiginitomaculaceae</taxon>
        <taxon>Algimonas</taxon>
    </lineage>
</organism>
<evidence type="ECO:0000256" key="1">
    <source>
        <dbReference type="SAM" id="Phobius"/>
    </source>
</evidence>
<gene>
    <name evidence="2" type="ORF">GCM10007854_22860</name>
</gene>
<dbReference type="InterPro" id="IPR021484">
    <property type="entry name" value="DUF3137"/>
</dbReference>
<dbReference type="Pfam" id="PF11335">
    <property type="entry name" value="DUF3137"/>
    <property type="match status" value="1"/>
</dbReference>
<reference evidence="2" key="1">
    <citation type="journal article" date="2014" name="Int. J. Syst. Evol. Microbiol.">
        <title>Complete genome of a new Firmicutes species belonging to the dominant human colonic microbiota ('Ruminococcus bicirculans') reveals two chromosomes and a selective capacity to utilize plant glucans.</title>
        <authorList>
            <consortium name="NISC Comparative Sequencing Program"/>
            <person name="Wegmann U."/>
            <person name="Louis P."/>
            <person name="Goesmann A."/>
            <person name="Henrissat B."/>
            <person name="Duncan S.H."/>
            <person name="Flint H.J."/>
        </authorList>
    </citation>
    <scope>NUCLEOTIDE SEQUENCE</scope>
    <source>
        <strain evidence="2">NBRC 108216</strain>
    </source>
</reference>
<keyword evidence="3" id="KW-1185">Reference proteome</keyword>
<name>A0ABQ5V1J6_9PROT</name>
<dbReference type="RefSeq" id="WP_284372759.1">
    <property type="nucleotide sequence ID" value="NZ_BSNJ01000005.1"/>
</dbReference>
<evidence type="ECO:0008006" key="4">
    <source>
        <dbReference type="Google" id="ProtNLM"/>
    </source>
</evidence>
<dbReference type="EMBL" id="BSNJ01000005">
    <property type="protein sequence ID" value="GLQ21331.1"/>
    <property type="molecule type" value="Genomic_DNA"/>
</dbReference>
<keyword evidence="1" id="KW-0812">Transmembrane</keyword>
<protein>
    <recommendedName>
        <fullName evidence="4">DUF3137 domain-containing protein</fullName>
    </recommendedName>
</protein>
<keyword evidence="1" id="KW-1133">Transmembrane helix</keyword>
<reference evidence="2" key="2">
    <citation type="submission" date="2023-01" db="EMBL/GenBank/DDBJ databases">
        <title>Draft genome sequence of Algimonas porphyrae strain NBRC 108216.</title>
        <authorList>
            <person name="Sun Q."/>
            <person name="Mori K."/>
        </authorList>
    </citation>
    <scope>NUCLEOTIDE SEQUENCE</scope>
    <source>
        <strain evidence="2">NBRC 108216</strain>
    </source>
</reference>
<proteinExistence type="predicted"/>
<evidence type="ECO:0000313" key="3">
    <source>
        <dbReference type="Proteomes" id="UP001161390"/>
    </source>
</evidence>
<keyword evidence="1" id="KW-0472">Membrane</keyword>
<evidence type="ECO:0000313" key="2">
    <source>
        <dbReference type="EMBL" id="GLQ21331.1"/>
    </source>
</evidence>
<sequence length="316" mass="36159">MHQFNEHHPEFKGFSDRFEQFVRPTLKVRDAVRQRAVKHGLIAAAVIAVLGVSVSLWVGFMVRPDSFLPIVMPALFGPFLGLMAFLGLTDKIRSETKSHIVGAVMDHIGWTFETQVPFFDLTPYKVHYLLTKTYHRSSFEDRMYGQAHGAQFESVEAHLEERSRSDKGGDKWTTVFRGQLMRIDFPTKTFGRTVVLRDQGWFNKKRRGDMKRVGLVDPTFEKAFEAYGTDQVEARVILEPSFMQRMVDLERSVDGRKIRFAFAENDLFIAVETANRYEAGSMFQPLDQPERTQRILNEVGAIYDIVDALVKPTGSA</sequence>
<feature type="transmembrane region" description="Helical" evidence="1">
    <location>
        <begin position="66"/>
        <end position="88"/>
    </location>
</feature>
<dbReference type="Proteomes" id="UP001161390">
    <property type="component" value="Unassembled WGS sequence"/>
</dbReference>
<feature type="transmembrane region" description="Helical" evidence="1">
    <location>
        <begin position="41"/>
        <end position="60"/>
    </location>
</feature>
<comment type="caution">
    <text evidence="2">The sequence shown here is derived from an EMBL/GenBank/DDBJ whole genome shotgun (WGS) entry which is preliminary data.</text>
</comment>
<accession>A0ABQ5V1J6</accession>